<reference evidence="9" key="1">
    <citation type="journal article" date="2020" name="mSystems">
        <title>Genome- and Community-Level Interaction Insights into Carbon Utilization and Element Cycling Functions of Hydrothermarchaeota in Hydrothermal Sediment.</title>
        <authorList>
            <person name="Zhou Z."/>
            <person name="Liu Y."/>
            <person name="Xu W."/>
            <person name="Pan J."/>
            <person name="Luo Z.H."/>
            <person name="Li M."/>
        </authorList>
    </citation>
    <scope>NUCLEOTIDE SEQUENCE [LARGE SCALE GENOMIC DNA]</scope>
    <source>
        <strain evidence="9">HyVt-76</strain>
    </source>
</reference>
<evidence type="ECO:0000256" key="3">
    <source>
        <dbReference type="ARBA" id="ARBA00022692"/>
    </source>
</evidence>
<dbReference type="InterPro" id="IPR051790">
    <property type="entry name" value="Cytochrome_c-biogenesis_DsbD"/>
</dbReference>
<evidence type="ECO:0000256" key="7">
    <source>
        <dbReference type="SAM" id="Phobius"/>
    </source>
</evidence>
<comment type="caution">
    <text evidence="9">The sequence shown here is derived from an EMBL/GenBank/DDBJ whole genome shotgun (WGS) entry which is preliminary data.</text>
</comment>
<dbReference type="AlphaFoldDB" id="A0A7V5H2S6"/>
<feature type="domain" description="Cytochrome C biogenesis protein transmembrane" evidence="8">
    <location>
        <begin position="18"/>
        <end position="210"/>
    </location>
</feature>
<evidence type="ECO:0000256" key="6">
    <source>
        <dbReference type="ARBA" id="ARBA00023136"/>
    </source>
</evidence>
<dbReference type="InterPro" id="IPR003834">
    <property type="entry name" value="Cyt_c_assmbl_TM_dom"/>
</dbReference>
<feature type="transmembrane region" description="Helical" evidence="7">
    <location>
        <begin position="98"/>
        <end position="115"/>
    </location>
</feature>
<feature type="transmembrane region" description="Helical" evidence="7">
    <location>
        <begin position="27"/>
        <end position="49"/>
    </location>
</feature>
<feature type="transmembrane region" description="Helical" evidence="7">
    <location>
        <begin position="136"/>
        <end position="163"/>
    </location>
</feature>
<comment type="subcellular location">
    <subcellularLocation>
        <location evidence="1">Membrane</location>
        <topology evidence="1">Multi-pass membrane protein</topology>
    </subcellularLocation>
</comment>
<dbReference type="GO" id="GO:0016020">
    <property type="term" value="C:membrane"/>
    <property type="evidence" value="ECO:0007669"/>
    <property type="project" value="UniProtKB-SubCell"/>
</dbReference>
<evidence type="ECO:0000256" key="2">
    <source>
        <dbReference type="ARBA" id="ARBA00006143"/>
    </source>
</evidence>
<protein>
    <submittedName>
        <fullName evidence="9">Cytochrome C biogenesis protein</fullName>
    </submittedName>
</protein>
<feature type="transmembrane region" description="Helical" evidence="7">
    <location>
        <begin position="213"/>
        <end position="230"/>
    </location>
</feature>
<evidence type="ECO:0000256" key="1">
    <source>
        <dbReference type="ARBA" id="ARBA00004141"/>
    </source>
</evidence>
<dbReference type="Pfam" id="PF02683">
    <property type="entry name" value="DsbD_TM"/>
    <property type="match status" value="1"/>
</dbReference>
<accession>A0A7V5H2S6</accession>
<keyword evidence="6 7" id="KW-0472">Membrane</keyword>
<evidence type="ECO:0000256" key="4">
    <source>
        <dbReference type="ARBA" id="ARBA00022748"/>
    </source>
</evidence>
<dbReference type="PANTHER" id="PTHR31272:SF6">
    <property type="entry name" value="CYTOCHROME C-TYPE BIOGENESIS CCDA-LIKE CHLOROPLASTIC PROTEIN"/>
    <property type="match status" value="1"/>
</dbReference>
<name>A0A7V5H2S6_CALAY</name>
<comment type="similarity">
    <text evidence="2">Belongs to the DsbD family.</text>
</comment>
<keyword evidence="3 7" id="KW-0812">Transmembrane</keyword>
<organism evidence="9">
    <name type="scientific">Caldithrix abyssi</name>
    <dbReference type="NCBI Taxonomy" id="187145"/>
    <lineage>
        <taxon>Bacteria</taxon>
        <taxon>Pseudomonadati</taxon>
        <taxon>Calditrichota</taxon>
        <taxon>Calditrichia</taxon>
        <taxon>Calditrichales</taxon>
        <taxon>Calditrichaceae</taxon>
        <taxon>Caldithrix</taxon>
    </lineage>
</organism>
<dbReference type="Proteomes" id="UP000886111">
    <property type="component" value="Unassembled WGS sequence"/>
</dbReference>
<gene>
    <name evidence="9" type="ORF">ENL21_03320</name>
</gene>
<feature type="transmembrane region" description="Helical" evidence="7">
    <location>
        <begin position="169"/>
        <end position="192"/>
    </location>
</feature>
<proteinExistence type="inferred from homology"/>
<keyword evidence="4" id="KW-0201">Cytochrome c-type biogenesis</keyword>
<keyword evidence="5 7" id="KW-1133">Transmembrane helix</keyword>
<dbReference type="GO" id="GO:0017004">
    <property type="term" value="P:cytochrome complex assembly"/>
    <property type="evidence" value="ECO:0007669"/>
    <property type="project" value="UniProtKB-KW"/>
</dbReference>
<evidence type="ECO:0000313" key="9">
    <source>
        <dbReference type="EMBL" id="HHE54786.1"/>
    </source>
</evidence>
<feature type="transmembrane region" description="Helical" evidence="7">
    <location>
        <begin position="61"/>
        <end position="86"/>
    </location>
</feature>
<dbReference type="PANTHER" id="PTHR31272">
    <property type="entry name" value="CYTOCHROME C-TYPE BIOGENESIS PROTEIN HI_1454-RELATED"/>
    <property type="match status" value="1"/>
</dbReference>
<sequence>MSEIFNILTIALQGSFALALLAGVGWGLISILFSPCHLSSIPLIIGYISSQPSGKKESLHWSALLLSFVFAIGILISIAIIGFVSSASGRLMGDVGSWGNYMIAFIFLIVGLYLLNVIRINWNTPFFFKKGGLGGAFLLGLVFGIGLGPCTFAYMAPILGLVFTLAKTSLLKAMLLVAAFGIGQTAIIVIAGSSLQWVQNYLHWNEKSKASDYVRKVSGVLVLMGGFYFVNTTF</sequence>
<evidence type="ECO:0000259" key="8">
    <source>
        <dbReference type="Pfam" id="PF02683"/>
    </source>
</evidence>
<dbReference type="EMBL" id="DRTD01000237">
    <property type="protein sequence ID" value="HHE54786.1"/>
    <property type="molecule type" value="Genomic_DNA"/>
</dbReference>
<evidence type="ECO:0000256" key="5">
    <source>
        <dbReference type="ARBA" id="ARBA00022989"/>
    </source>
</evidence>